<evidence type="ECO:0000256" key="7">
    <source>
        <dbReference type="RuleBase" id="RU000416"/>
    </source>
</evidence>
<evidence type="ECO:0000256" key="1">
    <source>
        <dbReference type="ARBA" id="ARBA00022603"/>
    </source>
</evidence>
<dbReference type="PANTHER" id="PTHR10629:SF52">
    <property type="entry name" value="DNA (CYTOSINE-5)-METHYLTRANSFERASE 1"/>
    <property type="match status" value="1"/>
</dbReference>
<dbReference type="Gene3D" id="3.90.120.10">
    <property type="entry name" value="DNA Methylase, subunit A, domain 2"/>
    <property type="match status" value="1"/>
</dbReference>
<comment type="similarity">
    <text evidence="6 7">Belongs to the class I-like SAM-binding methyltransferase superfamily. C5-methyltransferase family.</text>
</comment>
<keyword evidence="1 6" id="KW-0489">Methyltransferase</keyword>
<dbReference type="NCBIfam" id="TIGR00675">
    <property type="entry name" value="dcm"/>
    <property type="match status" value="1"/>
</dbReference>
<evidence type="ECO:0000256" key="6">
    <source>
        <dbReference type="PROSITE-ProRule" id="PRU01016"/>
    </source>
</evidence>
<evidence type="ECO:0000313" key="9">
    <source>
        <dbReference type="EMBL" id="HBQ49424.1"/>
    </source>
</evidence>
<accession>A0A356W6Y0</accession>
<dbReference type="PROSITE" id="PS00094">
    <property type="entry name" value="C5_MTASE_1"/>
    <property type="match status" value="1"/>
</dbReference>
<dbReference type="Gene3D" id="3.40.50.150">
    <property type="entry name" value="Vaccinia Virus protein VP39"/>
    <property type="match status" value="1"/>
</dbReference>
<dbReference type="GO" id="GO:0032259">
    <property type="term" value="P:methylation"/>
    <property type="evidence" value="ECO:0007669"/>
    <property type="project" value="UniProtKB-KW"/>
</dbReference>
<dbReference type="SUPFAM" id="SSF53335">
    <property type="entry name" value="S-adenosyl-L-methionine-dependent methyltransferases"/>
    <property type="match status" value="1"/>
</dbReference>
<dbReference type="Pfam" id="PF00145">
    <property type="entry name" value="DNA_methylase"/>
    <property type="match status" value="1"/>
</dbReference>
<reference evidence="9 10" key="1">
    <citation type="journal article" date="2018" name="Nat. Biotechnol.">
        <title>A standardized bacterial taxonomy based on genome phylogeny substantially revises the tree of life.</title>
        <authorList>
            <person name="Parks D.H."/>
            <person name="Chuvochina M."/>
            <person name="Waite D.W."/>
            <person name="Rinke C."/>
            <person name="Skarshewski A."/>
            <person name="Chaumeil P.A."/>
            <person name="Hugenholtz P."/>
        </authorList>
    </citation>
    <scope>NUCLEOTIDE SEQUENCE [LARGE SCALE GENOMIC DNA]</scope>
    <source>
        <strain evidence="9">UBA10378</strain>
    </source>
</reference>
<dbReference type="EMBL" id="DOGS01000225">
    <property type="protein sequence ID" value="HBQ49424.1"/>
    <property type="molecule type" value="Genomic_DNA"/>
</dbReference>
<organism evidence="9 10">
    <name type="scientific">Hyphomonas atlantica</name>
    <dbReference type="NCBI Taxonomy" id="1280948"/>
    <lineage>
        <taxon>Bacteria</taxon>
        <taxon>Pseudomonadati</taxon>
        <taxon>Pseudomonadota</taxon>
        <taxon>Alphaproteobacteria</taxon>
        <taxon>Hyphomonadales</taxon>
        <taxon>Hyphomonadaceae</taxon>
        <taxon>Hyphomonas</taxon>
    </lineage>
</organism>
<evidence type="ECO:0000256" key="8">
    <source>
        <dbReference type="RuleBase" id="RU000417"/>
    </source>
</evidence>
<dbReference type="InterPro" id="IPR001525">
    <property type="entry name" value="C5_MeTfrase"/>
</dbReference>
<comment type="caution">
    <text evidence="9">The sequence shown here is derived from an EMBL/GenBank/DDBJ whole genome shotgun (WGS) entry which is preliminary data.</text>
</comment>
<evidence type="ECO:0000313" key="10">
    <source>
        <dbReference type="Proteomes" id="UP000263957"/>
    </source>
</evidence>
<dbReference type="PANTHER" id="PTHR10629">
    <property type="entry name" value="CYTOSINE-SPECIFIC METHYLTRANSFERASE"/>
    <property type="match status" value="1"/>
</dbReference>
<dbReference type="GO" id="GO:0003677">
    <property type="term" value="F:DNA binding"/>
    <property type="evidence" value="ECO:0007669"/>
    <property type="project" value="TreeGrafter"/>
</dbReference>
<dbReference type="GO" id="GO:0009307">
    <property type="term" value="P:DNA restriction-modification system"/>
    <property type="evidence" value="ECO:0007669"/>
    <property type="project" value="UniProtKB-KW"/>
</dbReference>
<dbReference type="InterPro" id="IPR029063">
    <property type="entry name" value="SAM-dependent_MTases_sf"/>
</dbReference>
<comment type="catalytic activity">
    <reaction evidence="5 8">
        <text>a 2'-deoxycytidine in DNA + S-adenosyl-L-methionine = a 5-methyl-2'-deoxycytidine in DNA + S-adenosyl-L-homocysteine + H(+)</text>
        <dbReference type="Rhea" id="RHEA:13681"/>
        <dbReference type="Rhea" id="RHEA-COMP:11369"/>
        <dbReference type="Rhea" id="RHEA-COMP:11370"/>
        <dbReference type="ChEBI" id="CHEBI:15378"/>
        <dbReference type="ChEBI" id="CHEBI:57856"/>
        <dbReference type="ChEBI" id="CHEBI:59789"/>
        <dbReference type="ChEBI" id="CHEBI:85452"/>
        <dbReference type="ChEBI" id="CHEBI:85454"/>
        <dbReference type="EC" id="2.1.1.37"/>
    </reaction>
</comment>
<dbReference type="Proteomes" id="UP000263957">
    <property type="component" value="Unassembled WGS sequence"/>
</dbReference>
<evidence type="ECO:0000256" key="2">
    <source>
        <dbReference type="ARBA" id="ARBA00022679"/>
    </source>
</evidence>
<protein>
    <recommendedName>
        <fullName evidence="8">Cytosine-specific methyltransferase</fullName>
        <ecNumber evidence="8">2.1.1.37</ecNumber>
    </recommendedName>
</protein>
<name>A0A356W6Y0_9PROT</name>
<keyword evidence="4" id="KW-0680">Restriction system</keyword>
<dbReference type="EC" id="2.1.1.37" evidence="8"/>
<dbReference type="PRINTS" id="PR00105">
    <property type="entry name" value="C5METTRFRASE"/>
</dbReference>
<dbReference type="GO" id="GO:0003886">
    <property type="term" value="F:DNA (cytosine-5-)-methyltransferase activity"/>
    <property type="evidence" value="ECO:0007669"/>
    <property type="project" value="UniProtKB-EC"/>
</dbReference>
<proteinExistence type="inferred from homology"/>
<evidence type="ECO:0000256" key="3">
    <source>
        <dbReference type="ARBA" id="ARBA00022691"/>
    </source>
</evidence>
<sequence>MRWPTVVDLYSGCGGVTAALRRKRFRVVAAVDNDPLAGKTYKLNNKSARLYSDDIRNVDPAEIRDADLFGNDLDLLVVCSPCQPFSNQNRNRKNDPRAELILQAPRFAKTLKPKIIFFENVPGLASAELSNVLGKLRSRLKKIGYTLSQPTTIDLADYGVPQRRLRCVLFATRKGFQIELPSPTTPKGKRKSVKEAIGALPPLKSGQKDERDPLHFARTHQPIALQRMAYIKKNGGDRFSLPPELELKCHKGKKGYPDVYGRMHWGRVAPTLTTGCTDITRGRFMHPRDDRAITLREAARLQTFPDDYVFAGSARQIAIQVGNAVPPAFIEALATSLRKAVART</sequence>
<evidence type="ECO:0000256" key="5">
    <source>
        <dbReference type="ARBA" id="ARBA00047422"/>
    </source>
</evidence>
<feature type="active site" evidence="6">
    <location>
        <position position="82"/>
    </location>
</feature>
<dbReference type="PROSITE" id="PS51679">
    <property type="entry name" value="SAM_MT_C5"/>
    <property type="match status" value="1"/>
</dbReference>
<keyword evidence="3 6" id="KW-0949">S-adenosyl-L-methionine</keyword>
<evidence type="ECO:0000256" key="4">
    <source>
        <dbReference type="ARBA" id="ARBA00022747"/>
    </source>
</evidence>
<dbReference type="AlphaFoldDB" id="A0A356W6Y0"/>
<keyword evidence="2 6" id="KW-0808">Transferase</keyword>
<dbReference type="InterPro" id="IPR050390">
    <property type="entry name" value="C5-Methyltransferase"/>
</dbReference>
<gene>
    <name evidence="9" type="ORF">DD728_11190</name>
</gene>
<dbReference type="GO" id="GO:0044027">
    <property type="term" value="P:negative regulation of gene expression via chromosomal CpG island methylation"/>
    <property type="evidence" value="ECO:0007669"/>
    <property type="project" value="TreeGrafter"/>
</dbReference>
<dbReference type="InterPro" id="IPR018117">
    <property type="entry name" value="C5_DNA_meth_AS"/>
</dbReference>